<dbReference type="SUPFAM" id="SSF75005">
    <property type="entry name" value="Arabinanase/levansucrase/invertase"/>
    <property type="match status" value="1"/>
</dbReference>
<reference evidence="2 3" key="1">
    <citation type="submission" date="2018-11" db="EMBL/GenBank/DDBJ databases">
        <title>the genome of Mesorhizobium tamadayense DSM 28320.</title>
        <authorList>
            <person name="Gao J."/>
        </authorList>
    </citation>
    <scope>NUCLEOTIDE SEQUENCE [LARGE SCALE GENOMIC DNA]</scope>
    <source>
        <strain evidence="2 3">DSM 28320</strain>
    </source>
</reference>
<dbReference type="OrthoDB" id="1413930at2"/>
<evidence type="ECO:0000313" key="3">
    <source>
        <dbReference type="Proteomes" id="UP000273786"/>
    </source>
</evidence>
<gene>
    <name evidence="2" type="ORF">EH240_32680</name>
</gene>
<organism evidence="2 3">
    <name type="scientific">Mesorhizobium tamadayense</name>
    <dbReference type="NCBI Taxonomy" id="425306"/>
    <lineage>
        <taxon>Bacteria</taxon>
        <taxon>Pseudomonadati</taxon>
        <taxon>Pseudomonadota</taxon>
        <taxon>Alphaproteobacteria</taxon>
        <taxon>Hyphomicrobiales</taxon>
        <taxon>Phyllobacteriaceae</taxon>
        <taxon>Mesorhizobium</taxon>
    </lineage>
</organism>
<dbReference type="AlphaFoldDB" id="A0A3P3EWU3"/>
<dbReference type="Proteomes" id="UP000273786">
    <property type="component" value="Unassembled WGS sequence"/>
</dbReference>
<dbReference type="EMBL" id="RQXT01000067">
    <property type="protein sequence ID" value="RRH90884.1"/>
    <property type="molecule type" value="Genomic_DNA"/>
</dbReference>
<protein>
    <submittedName>
        <fullName evidence="2">Uncharacterized protein</fullName>
    </submittedName>
</protein>
<proteinExistence type="predicted"/>
<keyword evidence="3" id="KW-1185">Reference proteome</keyword>
<evidence type="ECO:0000256" key="1">
    <source>
        <dbReference type="SAM" id="MobiDB-lite"/>
    </source>
</evidence>
<feature type="region of interest" description="Disordered" evidence="1">
    <location>
        <begin position="1"/>
        <end position="23"/>
    </location>
</feature>
<comment type="caution">
    <text evidence="2">The sequence shown here is derived from an EMBL/GenBank/DDBJ whole genome shotgun (WGS) entry which is preliminary data.</text>
</comment>
<dbReference type="Gene3D" id="2.115.10.20">
    <property type="entry name" value="Glycosyl hydrolase domain, family 43"/>
    <property type="match status" value="2"/>
</dbReference>
<dbReference type="RefSeq" id="WP_125006284.1">
    <property type="nucleotide sequence ID" value="NZ_RQXT01000067.1"/>
</dbReference>
<dbReference type="InterPro" id="IPR023296">
    <property type="entry name" value="Glyco_hydro_beta-prop_sf"/>
</dbReference>
<name>A0A3P3EWU3_9HYPH</name>
<sequence length="319" mass="35465">MTSTFGLSAERHGPLITPDMLPGDEGASINGPSLVRMPAWAAGRLGTYHFYFAHHNGTYIRLAYSDRLQGPWRIHPGGVLSLGECPFLRNHIASPDVHVDQQTRRIVMYFHGPELRGREQTTFAATSVDGLHFNPSPRALGPFYARIFRHDGWWYGLFGTGNIRLRRSIDGLSGFEEGPIVLAGSRWVRPRHVAVQKIGGSLIVYYTCKGDAPERVIYGSIDLSRDWRRWVVRGRTELLRPGTDYEGAGLPVRRSRAGVARSKENGLRDPAIFEEDGRTWLLYAIAGESGIALAEIRPGKPRAGGLRGSIADLWRRLGA</sequence>
<accession>A0A3P3EWU3</accession>
<evidence type="ECO:0000313" key="2">
    <source>
        <dbReference type="EMBL" id="RRH90884.1"/>
    </source>
</evidence>